<reference evidence="2" key="1">
    <citation type="journal article" date="2022" name="Mol. Ecol. Resour.">
        <title>The genomes of chicory, endive, great burdock and yacon provide insights into Asteraceae palaeo-polyploidization history and plant inulin production.</title>
        <authorList>
            <person name="Fan W."/>
            <person name="Wang S."/>
            <person name="Wang H."/>
            <person name="Wang A."/>
            <person name="Jiang F."/>
            <person name="Liu H."/>
            <person name="Zhao H."/>
            <person name="Xu D."/>
            <person name="Zhang Y."/>
        </authorList>
    </citation>
    <scope>NUCLEOTIDE SEQUENCE [LARGE SCALE GENOMIC DNA]</scope>
    <source>
        <strain evidence="2">cv. Yunnan</strain>
    </source>
</reference>
<gene>
    <name evidence="1" type="ORF">L1987_32219</name>
</gene>
<organism evidence="1 2">
    <name type="scientific">Smallanthus sonchifolius</name>
    <dbReference type="NCBI Taxonomy" id="185202"/>
    <lineage>
        <taxon>Eukaryota</taxon>
        <taxon>Viridiplantae</taxon>
        <taxon>Streptophyta</taxon>
        <taxon>Embryophyta</taxon>
        <taxon>Tracheophyta</taxon>
        <taxon>Spermatophyta</taxon>
        <taxon>Magnoliopsida</taxon>
        <taxon>eudicotyledons</taxon>
        <taxon>Gunneridae</taxon>
        <taxon>Pentapetalae</taxon>
        <taxon>asterids</taxon>
        <taxon>campanulids</taxon>
        <taxon>Asterales</taxon>
        <taxon>Asteraceae</taxon>
        <taxon>Asteroideae</taxon>
        <taxon>Heliantheae alliance</taxon>
        <taxon>Millerieae</taxon>
        <taxon>Smallanthus</taxon>
    </lineage>
</organism>
<sequence>MEFGIDGASFFTQACAVNSTYYHVHKGLISLPLDSTLCVPGLPPLESLTTSDVVGDFTMARSHMVTLIIGVVIAFSSSSLSNAGSPAVFILGDSLFDVGNNNFIFQTIAKAKYPHYGIDFYNSTPSGRFSNGLNMADFIARVVFGEFVTSPPAHLSLFYNGKYSEKRLATAIDFDRRTRWKRPTNRFNHVSLVGRENPAIGVNFASSGTALLDINSAVDQALPISQQIAHVLFVHGNLSATIGSWKTQVLFAKSPFFLAVGNNDVHFYALFRAKIDPDEYVDTLIQAYNDTLTSLYNLGVRKFGIVGVPYIGCSPLMRVTILGGNCSKTANDLAQQLNGKLERLLWDMRTRSKGMIYSFANTYDILYELYTYPERYNITNVRDACCGLGRFNAMTNCHPLALLCKNRDEYLYWDVSHPSQYAMQIIVEAVAFGGSRYARPINWSRLVRL</sequence>
<reference evidence="1 2" key="2">
    <citation type="journal article" date="2022" name="Mol. Ecol. Resour.">
        <title>The genomes of chicory, endive, great burdock and yacon provide insights into Asteraceae paleo-polyploidization history and plant inulin production.</title>
        <authorList>
            <person name="Fan W."/>
            <person name="Wang S."/>
            <person name="Wang H."/>
            <person name="Wang A."/>
            <person name="Jiang F."/>
            <person name="Liu H."/>
            <person name="Zhao H."/>
            <person name="Xu D."/>
            <person name="Zhang Y."/>
        </authorList>
    </citation>
    <scope>NUCLEOTIDE SEQUENCE [LARGE SCALE GENOMIC DNA]</scope>
    <source>
        <strain evidence="2">cv. Yunnan</strain>
        <tissue evidence="1">Leaves</tissue>
    </source>
</reference>
<accession>A0ACB9I8H1</accession>
<keyword evidence="2" id="KW-1185">Reference proteome</keyword>
<evidence type="ECO:0000313" key="1">
    <source>
        <dbReference type="EMBL" id="KAI3804051.1"/>
    </source>
</evidence>
<proteinExistence type="predicted"/>
<comment type="caution">
    <text evidence="1">The sequence shown here is derived from an EMBL/GenBank/DDBJ whole genome shotgun (WGS) entry which is preliminary data.</text>
</comment>
<protein>
    <submittedName>
        <fullName evidence="1">Uncharacterized protein</fullName>
    </submittedName>
</protein>
<evidence type="ECO:0000313" key="2">
    <source>
        <dbReference type="Proteomes" id="UP001056120"/>
    </source>
</evidence>
<dbReference type="EMBL" id="CM042027">
    <property type="protein sequence ID" value="KAI3804051.1"/>
    <property type="molecule type" value="Genomic_DNA"/>
</dbReference>
<dbReference type="Proteomes" id="UP001056120">
    <property type="component" value="Linkage Group LG10"/>
</dbReference>
<name>A0ACB9I8H1_9ASTR</name>